<organism evidence="2 3">
    <name type="scientific">Paenibacillus aquistagni</name>
    <dbReference type="NCBI Taxonomy" id="1852522"/>
    <lineage>
        <taxon>Bacteria</taxon>
        <taxon>Bacillati</taxon>
        <taxon>Bacillota</taxon>
        <taxon>Bacilli</taxon>
        <taxon>Bacillales</taxon>
        <taxon>Paenibacillaceae</taxon>
        <taxon>Paenibacillus</taxon>
    </lineage>
</organism>
<dbReference type="AlphaFoldDB" id="A0A1X7LS46"/>
<dbReference type="RefSeq" id="WP_244903495.1">
    <property type="nucleotide sequence ID" value="NZ_FXAZ01000006.1"/>
</dbReference>
<dbReference type="EMBL" id="FXAZ01000006">
    <property type="protein sequence ID" value="SMG55949.1"/>
    <property type="molecule type" value="Genomic_DNA"/>
</dbReference>
<dbReference type="STRING" id="1852522.SAMN06295960_4062"/>
<name>A0A1X7LS46_9BACL</name>
<dbReference type="GO" id="GO:0035438">
    <property type="term" value="F:cyclic-di-GMP binding"/>
    <property type="evidence" value="ECO:0007669"/>
    <property type="project" value="InterPro"/>
</dbReference>
<dbReference type="Proteomes" id="UP000193834">
    <property type="component" value="Unassembled WGS sequence"/>
</dbReference>
<dbReference type="Gene3D" id="2.40.10.220">
    <property type="entry name" value="predicted glycosyltransferase like domains"/>
    <property type="match status" value="1"/>
</dbReference>
<feature type="domain" description="PilZ" evidence="1">
    <location>
        <begin position="96"/>
        <end position="207"/>
    </location>
</feature>
<gene>
    <name evidence="2" type="ORF">SAMN06295960_4062</name>
</gene>
<reference evidence="2 3" key="1">
    <citation type="submission" date="2017-04" db="EMBL/GenBank/DDBJ databases">
        <authorList>
            <person name="Afonso C.L."/>
            <person name="Miller P.J."/>
            <person name="Scott M.A."/>
            <person name="Spackman E."/>
            <person name="Goraichik I."/>
            <person name="Dimitrov K.M."/>
            <person name="Suarez D.L."/>
            <person name="Swayne D.E."/>
        </authorList>
    </citation>
    <scope>NUCLEOTIDE SEQUENCE [LARGE SCALE GENOMIC DNA]</scope>
    <source>
        <strain evidence="2 3">11</strain>
    </source>
</reference>
<accession>A0A1X7LS46</accession>
<evidence type="ECO:0000259" key="1">
    <source>
        <dbReference type="Pfam" id="PF07238"/>
    </source>
</evidence>
<dbReference type="Pfam" id="PF07238">
    <property type="entry name" value="PilZ"/>
    <property type="match status" value="1"/>
</dbReference>
<evidence type="ECO:0000313" key="2">
    <source>
        <dbReference type="EMBL" id="SMG55949.1"/>
    </source>
</evidence>
<sequence length="225" mass="25333">MNKETPLEQQPISVLLHSRSVLEGEQCVATGVLSHLEGNLMNIELPEFEQFRLGEQVKVTMYSPAGMHHFITKIIARHQGTLFLVHPPHQQKKFNEKREYPRVEVRKHGFITAYGTTEGVVSVSSPIPIQIKDISIKGIGFTMSESTAERMMLDVGGVLQAELHLGQKLPCSLRIVRHREQEVDRFFGAAIEEMSVAAARSLHAFVLSKQVFTHIDSKSKQVRRG</sequence>
<protein>
    <submittedName>
        <fullName evidence="2">PilZ domain-containing protein</fullName>
    </submittedName>
</protein>
<dbReference type="SUPFAM" id="SSF141371">
    <property type="entry name" value="PilZ domain-like"/>
    <property type="match status" value="1"/>
</dbReference>
<dbReference type="InterPro" id="IPR009875">
    <property type="entry name" value="PilZ_domain"/>
</dbReference>
<keyword evidence="3" id="KW-1185">Reference proteome</keyword>
<evidence type="ECO:0000313" key="3">
    <source>
        <dbReference type="Proteomes" id="UP000193834"/>
    </source>
</evidence>
<proteinExistence type="predicted"/>